<feature type="transmembrane region" description="Helical" evidence="1">
    <location>
        <begin position="12"/>
        <end position="29"/>
    </location>
</feature>
<keyword evidence="1" id="KW-0812">Transmembrane</keyword>
<proteinExistence type="predicted"/>
<comment type="caution">
    <text evidence="2">The sequence shown here is derived from an EMBL/GenBank/DDBJ whole genome shotgun (WGS) entry which is preliminary data.</text>
</comment>
<evidence type="ECO:0000256" key="1">
    <source>
        <dbReference type="SAM" id="Phobius"/>
    </source>
</evidence>
<dbReference type="AlphaFoldDB" id="A0A7J6PY64"/>
<sequence>MTLWKSSFINTFWYLGLSHLLICLTRAAVWREKELLYARVDGRVNGLVEYIVIPHNTLDFGSVKRTSSFVLEKGRARTRDPKPEMRNMCAYKHVSHIALADFNQVVAQARMLRIHNGETSEYEAGVVQSGLCFEQIRLRKTSGNTLDDSYASLYEGASPLVKEELAQICTEGFTALKPSSRLSNLEGIYTGYRMEKSIRLKFHDGMIKEADLTNEGFHREDPAVTYHPVCDGMMAVADVFPTTSLSKTIVILKRTKLATFSEPGESARRQIGRTLSRKKSWKGHSWSFGTQALCDMKQHGRRNISRTSLDQWDRDLPQEFILDPKVLDKSLS</sequence>
<dbReference type="Proteomes" id="UP000574390">
    <property type="component" value="Unassembled WGS sequence"/>
</dbReference>
<keyword evidence="1" id="KW-1133">Transmembrane helix</keyword>
<protein>
    <submittedName>
        <fullName evidence="2">Uncharacterized protein</fullName>
    </submittedName>
</protein>
<reference evidence="2 3" key="1">
    <citation type="submission" date="2020-04" db="EMBL/GenBank/DDBJ databases">
        <title>Perkinsus olseni comparative genomics.</title>
        <authorList>
            <person name="Bogema D.R."/>
        </authorList>
    </citation>
    <scope>NUCLEOTIDE SEQUENCE [LARGE SCALE GENOMIC DNA]</scope>
    <source>
        <strain evidence="2">ATCC PRA-205</strain>
    </source>
</reference>
<evidence type="ECO:0000313" key="3">
    <source>
        <dbReference type="Proteomes" id="UP000574390"/>
    </source>
</evidence>
<organism evidence="2 3">
    <name type="scientific">Perkinsus olseni</name>
    <name type="common">Perkinsus atlanticus</name>
    <dbReference type="NCBI Taxonomy" id="32597"/>
    <lineage>
        <taxon>Eukaryota</taxon>
        <taxon>Sar</taxon>
        <taxon>Alveolata</taxon>
        <taxon>Perkinsozoa</taxon>
        <taxon>Perkinsea</taxon>
        <taxon>Perkinsida</taxon>
        <taxon>Perkinsidae</taxon>
        <taxon>Perkinsus</taxon>
    </lineage>
</organism>
<gene>
    <name evidence="2" type="ORF">FOZ62_023643</name>
</gene>
<accession>A0A7J6PY64</accession>
<keyword evidence="1" id="KW-0472">Membrane</keyword>
<evidence type="ECO:0000313" key="2">
    <source>
        <dbReference type="EMBL" id="KAF4700998.1"/>
    </source>
</evidence>
<dbReference type="EMBL" id="JABANM010033600">
    <property type="protein sequence ID" value="KAF4700998.1"/>
    <property type="molecule type" value="Genomic_DNA"/>
</dbReference>
<name>A0A7J6PY64_PEROL</name>